<gene>
    <name evidence="4" type="ORF">E4Z66_09170</name>
</gene>
<dbReference type="OrthoDB" id="7843142at2"/>
<evidence type="ECO:0000256" key="1">
    <source>
        <dbReference type="SAM" id="MobiDB-lite"/>
    </source>
</evidence>
<keyword evidence="5" id="KW-1185">Reference proteome</keyword>
<accession>A0A4S4NCE2</accession>
<organism evidence="4 5">
    <name type="scientific">Aliishimia ponticola</name>
    <dbReference type="NCBI Taxonomy" id="2499833"/>
    <lineage>
        <taxon>Bacteria</taxon>
        <taxon>Pseudomonadati</taxon>
        <taxon>Pseudomonadota</taxon>
        <taxon>Alphaproteobacteria</taxon>
        <taxon>Rhodobacterales</taxon>
        <taxon>Paracoccaceae</taxon>
        <taxon>Aliishimia</taxon>
    </lineage>
</organism>
<dbReference type="SUPFAM" id="SSF110997">
    <property type="entry name" value="Sporulation related repeat"/>
    <property type="match status" value="1"/>
</dbReference>
<dbReference type="AlphaFoldDB" id="A0A4S4NCE2"/>
<dbReference type="RefSeq" id="WP_136462694.1">
    <property type="nucleotide sequence ID" value="NZ_SRKY01000002.1"/>
</dbReference>
<dbReference type="PROSITE" id="PS51724">
    <property type="entry name" value="SPOR"/>
    <property type="match status" value="1"/>
</dbReference>
<keyword evidence="2" id="KW-0732">Signal</keyword>
<dbReference type="InterPro" id="IPR036680">
    <property type="entry name" value="SPOR-like_sf"/>
</dbReference>
<feature type="region of interest" description="Disordered" evidence="1">
    <location>
        <begin position="299"/>
        <end position="318"/>
    </location>
</feature>
<evidence type="ECO:0000313" key="5">
    <source>
        <dbReference type="Proteomes" id="UP000306602"/>
    </source>
</evidence>
<dbReference type="EMBL" id="SRKY01000002">
    <property type="protein sequence ID" value="THH37096.1"/>
    <property type="molecule type" value="Genomic_DNA"/>
</dbReference>
<dbReference type="Proteomes" id="UP000306602">
    <property type="component" value="Unassembled WGS sequence"/>
</dbReference>
<comment type="caution">
    <text evidence="4">The sequence shown here is derived from an EMBL/GenBank/DDBJ whole genome shotgun (WGS) entry which is preliminary data.</text>
</comment>
<proteinExistence type="predicted"/>
<name>A0A4S4NCE2_9RHOB</name>
<evidence type="ECO:0000256" key="2">
    <source>
        <dbReference type="SAM" id="SignalP"/>
    </source>
</evidence>
<reference evidence="4 5" key="1">
    <citation type="submission" date="2019-04" db="EMBL/GenBank/DDBJ databases">
        <title>Shimia ponticola sp. nov., isolated from seawater.</title>
        <authorList>
            <person name="Kim Y.-O."/>
            <person name="Yoon J.-H."/>
        </authorList>
    </citation>
    <scope>NUCLEOTIDE SEQUENCE [LARGE SCALE GENOMIC DNA]</scope>
    <source>
        <strain evidence="4 5">MYP11</strain>
    </source>
</reference>
<feature type="signal peptide" evidence="2">
    <location>
        <begin position="1"/>
        <end position="23"/>
    </location>
</feature>
<evidence type="ECO:0000259" key="3">
    <source>
        <dbReference type="PROSITE" id="PS51724"/>
    </source>
</evidence>
<protein>
    <submittedName>
        <fullName evidence="4">SPOR domain-containing protein</fullName>
    </submittedName>
</protein>
<evidence type="ECO:0000313" key="4">
    <source>
        <dbReference type="EMBL" id="THH37096.1"/>
    </source>
</evidence>
<dbReference type="Gene3D" id="3.30.70.1070">
    <property type="entry name" value="Sporulation related repeat"/>
    <property type="match status" value="1"/>
</dbReference>
<sequence>MKYVQYLAAVVGLLSATATGVVAQSSGSSAVPAETPPGSYTGAQYVDSKGCVFIRAGVDGNVTWIPRVNRQRQHICGMAPSQVAGGAAAEPAPVIRAAPKPVAPAAVAPAAAAPKPVPMPRAAKKVRRKAAKPMPRMVKRQTVAPAPTPVQTGQVDVYDGDQPAVAVLSRRALGKSVASTSLPGSTRVVPLHVARQQLAAGSFNVPSGYRKAWEDDRLNPRRAEGTLRGREQMHLVWTTGVPRRLIDKLSGRDVTAKVALVYPYTDFTRQRRELGVVTLSTRNGQVVKQIKRNRAEVVAKPAKAETPRAVQSTRSAAPAPKAARAESLAGKQYVQVGTFGVAANAQTTAARLKQMGLPMRIGKYAKNGKTYRIVLAGPFADQNAASNALGTVRRAGFGDAFLRK</sequence>
<feature type="domain" description="SPOR" evidence="3">
    <location>
        <begin position="326"/>
        <end position="404"/>
    </location>
</feature>
<feature type="chain" id="PRO_5020654665" evidence="2">
    <location>
        <begin position="24"/>
        <end position="404"/>
    </location>
</feature>
<dbReference type="Pfam" id="PF05036">
    <property type="entry name" value="SPOR"/>
    <property type="match status" value="1"/>
</dbReference>
<dbReference type="GO" id="GO:0042834">
    <property type="term" value="F:peptidoglycan binding"/>
    <property type="evidence" value="ECO:0007669"/>
    <property type="project" value="InterPro"/>
</dbReference>
<dbReference type="InterPro" id="IPR007730">
    <property type="entry name" value="SPOR-like_dom"/>
</dbReference>